<evidence type="ECO:0000256" key="1">
    <source>
        <dbReference type="ARBA" id="ARBA00004123"/>
    </source>
</evidence>
<dbReference type="PANTHER" id="PTHR22793:SF12">
    <property type="entry name" value="MYOCARDIN-RELATED TRANSCRIPTION FACTOR, ISOFORM H"/>
    <property type="match status" value="1"/>
</dbReference>
<protein>
    <recommendedName>
        <fullName evidence="8">RPEL repeat protein</fullName>
    </recommendedName>
</protein>
<dbReference type="SMART" id="SM00707">
    <property type="entry name" value="RPEL"/>
    <property type="match status" value="3"/>
</dbReference>
<reference evidence="6 7" key="1">
    <citation type="submission" date="2019-09" db="EMBL/GenBank/DDBJ databases">
        <title>Draft genome of the ectomycorrhizal ascomycete Sphaerosporella brunnea.</title>
        <authorList>
            <consortium name="DOE Joint Genome Institute"/>
            <person name="Benucci G.M."/>
            <person name="Marozzi G."/>
            <person name="Antonielli L."/>
            <person name="Sanchez S."/>
            <person name="Marco P."/>
            <person name="Wang X."/>
            <person name="Falini L.B."/>
            <person name="Barry K."/>
            <person name="Haridas S."/>
            <person name="Lipzen A."/>
            <person name="Labutti K."/>
            <person name="Grigoriev I.V."/>
            <person name="Murat C."/>
            <person name="Martin F."/>
            <person name="Albertini E."/>
            <person name="Donnini D."/>
            <person name="Bonito G."/>
        </authorList>
    </citation>
    <scope>NUCLEOTIDE SEQUENCE [LARGE SCALE GENOMIC DNA]</scope>
    <source>
        <strain evidence="6 7">Sb_GMNB300</strain>
    </source>
</reference>
<dbReference type="InterPro" id="IPR043451">
    <property type="entry name" value="Myocardin-like"/>
</dbReference>
<feature type="repeat" description="RPEL" evidence="4">
    <location>
        <begin position="119"/>
        <end position="144"/>
    </location>
</feature>
<sequence>MSAIDTAIPVEEKNKEVLVDESSISPTTERKNSLLHALAKRPEEKDLVDRNILHSGAPAIQQKQLELQKGLTTTALKKHLASRPTKEELQAAHILPENPNIAPALAAAQRELEKSMKEDALNSKLAARPSPEELVKKGVLSPEEDPTKA</sequence>
<dbReference type="InterPro" id="IPR004018">
    <property type="entry name" value="RPEL_repeat"/>
</dbReference>
<dbReference type="Gene3D" id="6.10.140.2040">
    <property type="match status" value="1"/>
</dbReference>
<keyword evidence="7" id="KW-1185">Reference proteome</keyword>
<name>A0A5J5F8C1_9PEZI</name>
<feature type="repeat" description="RPEL" evidence="4">
    <location>
        <begin position="74"/>
        <end position="99"/>
    </location>
</feature>
<dbReference type="EMBL" id="VXIS01000018">
    <property type="protein sequence ID" value="KAA8913022.1"/>
    <property type="molecule type" value="Genomic_DNA"/>
</dbReference>
<evidence type="ECO:0000256" key="3">
    <source>
        <dbReference type="ARBA" id="ARBA00023242"/>
    </source>
</evidence>
<dbReference type="GO" id="GO:0045944">
    <property type="term" value="P:positive regulation of transcription by RNA polymerase II"/>
    <property type="evidence" value="ECO:0007669"/>
    <property type="project" value="TreeGrafter"/>
</dbReference>
<dbReference type="Pfam" id="PF02755">
    <property type="entry name" value="RPEL"/>
    <property type="match status" value="3"/>
</dbReference>
<feature type="region of interest" description="Disordered" evidence="5">
    <location>
        <begin position="114"/>
        <end position="149"/>
    </location>
</feature>
<comment type="caution">
    <text evidence="6">The sequence shown here is derived from an EMBL/GenBank/DDBJ whole genome shotgun (WGS) entry which is preliminary data.</text>
</comment>
<evidence type="ECO:0000256" key="5">
    <source>
        <dbReference type="SAM" id="MobiDB-lite"/>
    </source>
</evidence>
<dbReference type="InParanoid" id="A0A5J5F8C1"/>
<dbReference type="Gene3D" id="6.10.150.10">
    <property type="match status" value="1"/>
</dbReference>
<evidence type="ECO:0000313" key="6">
    <source>
        <dbReference type="EMBL" id="KAA8913022.1"/>
    </source>
</evidence>
<dbReference type="PANTHER" id="PTHR22793">
    <property type="entry name" value="MYOCARDIN-RELATED TRANSCRIPTION FACTOR-RELATED"/>
    <property type="match status" value="1"/>
</dbReference>
<dbReference type="AlphaFoldDB" id="A0A5J5F8C1"/>
<evidence type="ECO:0000256" key="2">
    <source>
        <dbReference type="ARBA" id="ARBA00022737"/>
    </source>
</evidence>
<evidence type="ECO:0000313" key="7">
    <source>
        <dbReference type="Proteomes" id="UP000326924"/>
    </source>
</evidence>
<keyword evidence="2" id="KW-0677">Repeat</keyword>
<evidence type="ECO:0008006" key="8">
    <source>
        <dbReference type="Google" id="ProtNLM"/>
    </source>
</evidence>
<dbReference type="OrthoDB" id="197676at2759"/>
<proteinExistence type="predicted"/>
<gene>
    <name evidence="6" type="ORF">FN846DRAFT_931492</name>
</gene>
<dbReference type="PROSITE" id="PS51073">
    <property type="entry name" value="RPEL"/>
    <property type="match status" value="2"/>
</dbReference>
<keyword evidence="3" id="KW-0539">Nucleus</keyword>
<comment type="subcellular location">
    <subcellularLocation>
        <location evidence="1">Nucleus</location>
    </subcellularLocation>
</comment>
<dbReference type="GO" id="GO:0003713">
    <property type="term" value="F:transcription coactivator activity"/>
    <property type="evidence" value="ECO:0007669"/>
    <property type="project" value="TreeGrafter"/>
</dbReference>
<accession>A0A5J5F8C1</accession>
<organism evidence="6 7">
    <name type="scientific">Sphaerosporella brunnea</name>
    <dbReference type="NCBI Taxonomy" id="1250544"/>
    <lineage>
        <taxon>Eukaryota</taxon>
        <taxon>Fungi</taxon>
        <taxon>Dikarya</taxon>
        <taxon>Ascomycota</taxon>
        <taxon>Pezizomycotina</taxon>
        <taxon>Pezizomycetes</taxon>
        <taxon>Pezizales</taxon>
        <taxon>Pyronemataceae</taxon>
        <taxon>Sphaerosporella</taxon>
    </lineage>
</organism>
<dbReference type="Proteomes" id="UP000326924">
    <property type="component" value="Unassembled WGS sequence"/>
</dbReference>
<dbReference type="GO" id="GO:0005634">
    <property type="term" value="C:nucleus"/>
    <property type="evidence" value="ECO:0007669"/>
    <property type="project" value="UniProtKB-SubCell"/>
</dbReference>
<evidence type="ECO:0000256" key="4">
    <source>
        <dbReference type="PROSITE-ProRule" id="PRU00401"/>
    </source>
</evidence>